<dbReference type="InterPro" id="IPR023366">
    <property type="entry name" value="ATP_synth_asu-like_sf"/>
</dbReference>
<sequence>MFTGIIEEKGRVEFLEKNASVNRIAVFCPVIFSGIRTGDSIAVNGVCLTASSFPRPQVFAADVMPETFRRSNLGGLRPGDAVNLERALPADGRFGGHIVAGHIDGTGTVLRVRPEGNALLLSVSASPALLRYLVEKGSVAVDGASLTVVAVDASSFTVSLIPHTRSETTLSGFQPGRKVNLETDILAKYVEKLAQPSAGGVTRDLLQRSGFC</sequence>
<evidence type="ECO:0000313" key="13">
    <source>
        <dbReference type="EMBL" id="MBO8450954.1"/>
    </source>
</evidence>
<dbReference type="AlphaFoldDB" id="A0A9D9EV14"/>
<dbReference type="FunFam" id="2.40.30.20:FF:000003">
    <property type="entry name" value="Riboflavin synthase, alpha subunit"/>
    <property type="match status" value="1"/>
</dbReference>
<feature type="repeat" description="Lumazine-binding" evidence="11">
    <location>
        <begin position="1"/>
        <end position="97"/>
    </location>
</feature>
<reference evidence="13" key="1">
    <citation type="submission" date="2020-10" db="EMBL/GenBank/DDBJ databases">
        <authorList>
            <person name="Gilroy R."/>
        </authorList>
    </citation>
    <scope>NUCLEOTIDE SEQUENCE</scope>
    <source>
        <strain evidence="13">B3-4054</strain>
    </source>
</reference>
<evidence type="ECO:0000256" key="9">
    <source>
        <dbReference type="ARBA" id="ARBA00022737"/>
    </source>
</evidence>
<evidence type="ECO:0000256" key="1">
    <source>
        <dbReference type="ARBA" id="ARBA00000968"/>
    </source>
</evidence>
<dbReference type="Pfam" id="PF00677">
    <property type="entry name" value="Lum_binding"/>
    <property type="match status" value="2"/>
</dbReference>
<evidence type="ECO:0000256" key="6">
    <source>
        <dbReference type="ARBA" id="ARBA00013950"/>
    </source>
</evidence>
<dbReference type="CDD" id="cd00402">
    <property type="entry name" value="Riboflavin_synthase_like"/>
    <property type="match status" value="1"/>
</dbReference>
<dbReference type="SUPFAM" id="SSF63380">
    <property type="entry name" value="Riboflavin synthase domain-like"/>
    <property type="match status" value="2"/>
</dbReference>
<reference evidence="13" key="2">
    <citation type="journal article" date="2021" name="PeerJ">
        <title>Extensive microbial diversity within the chicken gut microbiome revealed by metagenomics and culture.</title>
        <authorList>
            <person name="Gilroy R."/>
            <person name="Ravi A."/>
            <person name="Getino M."/>
            <person name="Pursley I."/>
            <person name="Horton D.L."/>
            <person name="Alikhan N.F."/>
            <person name="Baker D."/>
            <person name="Gharbi K."/>
            <person name="Hall N."/>
            <person name="Watson M."/>
            <person name="Adriaenssens E.M."/>
            <person name="Foster-Nyarko E."/>
            <person name="Jarju S."/>
            <person name="Secka A."/>
            <person name="Antonio M."/>
            <person name="Oren A."/>
            <person name="Chaudhuri R.R."/>
            <person name="La Ragione R."/>
            <person name="Hildebrand F."/>
            <person name="Pallen M.J."/>
        </authorList>
    </citation>
    <scope>NUCLEOTIDE SEQUENCE</scope>
    <source>
        <strain evidence="13">B3-4054</strain>
    </source>
</reference>
<evidence type="ECO:0000256" key="7">
    <source>
        <dbReference type="ARBA" id="ARBA00022619"/>
    </source>
</evidence>
<evidence type="ECO:0000256" key="2">
    <source>
        <dbReference type="ARBA" id="ARBA00002803"/>
    </source>
</evidence>
<name>A0A9D9EV14_9SPIR</name>
<dbReference type="PANTHER" id="PTHR21098:SF12">
    <property type="entry name" value="RIBOFLAVIN SYNTHASE"/>
    <property type="match status" value="1"/>
</dbReference>
<dbReference type="Gene3D" id="2.40.30.20">
    <property type="match status" value="2"/>
</dbReference>
<evidence type="ECO:0000256" key="8">
    <source>
        <dbReference type="ARBA" id="ARBA00022679"/>
    </source>
</evidence>
<dbReference type="FunFam" id="2.40.30.20:FF:000004">
    <property type="entry name" value="Riboflavin synthase, alpha subunit"/>
    <property type="match status" value="1"/>
</dbReference>
<feature type="repeat" description="Lumazine-binding" evidence="11">
    <location>
        <begin position="98"/>
        <end position="194"/>
    </location>
</feature>
<dbReference type="InterPro" id="IPR001783">
    <property type="entry name" value="Lumazine-bd"/>
</dbReference>
<evidence type="ECO:0000256" key="11">
    <source>
        <dbReference type="PROSITE-ProRule" id="PRU00524"/>
    </source>
</evidence>
<dbReference type="InterPro" id="IPR017938">
    <property type="entry name" value="Riboflavin_synthase-like_b-brl"/>
</dbReference>
<dbReference type="PIRSF" id="PIRSF000498">
    <property type="entry name" value="Riboflavin_syn_A"/>
    <property type="match status" value="1"/>
</dbReference>
<comment type="caution">
    <text evidence="13">The sequence shown here is derived from an EMBL/GenBank/DDBJ whole genome shotgun (WGS) entry which is preliminary data.</text>
</comment>
<evidence type="ECO:0000313" key="14">
    <source>
        <dbReference type="Proteomes" id="UP000823616"/>
    </source>
</evidence>
<keyword evidence="8 13" id="KW-0808">Transferase</keyword>
<keyword evidence="9" id="KW-0677">Repeat</keyword>
<proteinExistence type="predicted"/>
<evidence type="ECO:0000259" key="12">
    <source>
        <dbReference type="PROSITE" id="PS51177"/>
    </source>
</evidence>
<feature type="domain" description="Lumazine-binding" evidence="12">
    <location>
        <begin position="98"/>
        <end position="194"/>
    </location>
</feature>
<dbReference type="Proteomes" id="UP000823616">
    <property type="component" value="Unassembled WGS sequence"/>
</dbReference>
<dbReference type="NCBIfam" id="NF006767">
    <property type="entry name" value="PRK09289.1"/>
    <property type="match status" value="1"/>
</dbReference>
<evidence type="ECO:0000256" key="5">
    <source>
        <dbReference type="ARBA" id="ARBA00012827"/>
    </source>
</evidence>
<dbReference type="GO" id="GO:0004746">
    <property type="term" value="F:riboflavin synthase activity"/>
    <property type="evidence" value="ECO:0007669"/>
    <property type="project" value="UniProtKB-UniRule"/>
</dbReference>
<comment type="subunit">
    <text evidence="4">Homotrimer.</text>
</comment>
<dbReference type="NCBIfam" id="TIGR00187">
    <property type="entry name" value="ribE"/>
    <property type="match status" value="1"/>
</dbReference>
<comment type="pathway">
    <text evidence="3">Cofactor biosynthesis; riboflavin biosynthesis; riboflavin from 2-hydroxy-3-oxobutyl phosphate and 5-amino-6-(D-ribitylamino)uracil: step 2/2.</text>
</comment>
<evidence type="ECO:0000256" key="3">
    <source>
        <dbReference type="ARBA" id="ARBA00004887"/>
    </source>
</evidence>
<evidence type="ECO:0000256" key="10">
    <source>
        <dbReference type="NCBIfam" id="TIGR00187"/>
    </source>
</evidence>
<dbReference type="EC" id="2.5.1.9" evidence="5 10"/>
<gene>
    <name evidence="13" type="ORF">IAA96_07600</name>
</gene>
<dbReference type="EMBL" id="JADIMS010000143">
    <property type="protein sequence ID" value="MBO8450954.1"/>
    <property type="molecule type" value="Genomic_DNA"/>
</dbReference>
<protein>
    <recommendedName>
        <fullName evidence="6 10">Riboflavin synthase</fullName>
        <ecNumber evidence="5 10">2.5.1.9</ecNumber>
    </recommendedName>
</protein>
<keyword evidence="7" id="KW-0686">Riboflavin biosynthesis</keyword>
<dbReference type="InterPro" id="IPR026017">
    <property type="entry name" value="Lumazine-bd_dom"/>
</dbReference>
<accession>A0A9D9EV14</accession>
<organism evidence="13 14">
    <name type="scientific">Candidatus Avitreponema avistercoris</name>
    <dbReference type="NCBI Taxonomy" id="2840705"/>
    <lineage>
        <taxon>Bacteria</taxon>
        <taxon>Pseudomonadati</taxon>
        <taxon>Spirochaetota</taxon>
        <taxon>Spirochaetia</taxon>
        <taxon>Spirochaetales</taxon>
        <taxon>Candidatus Avitreponema</taxon>
    </lineage>
</organism>
<dbReference type="GO" id="GO:0009231">
    <property type="term" value="P:riboflavin biosynthetic process"/>
    <property type="evidence" value="ECO:0007669"/>
    <property type="project" value="UniProtKB-KW"/>
</dbReference>
<feature type="domain" description="Lumazine-binding" evidence="12">
    <location>
        <begin position="1"/>
        <end position="97"/>
    </location>
</feature>
<dbReference type="PANTHER" id="PTHR21098">
    <property type="entry name" value="RIBOFLAVIN SYNTHASE ALPHA CHAIN"/>
    <property type="match status" value="1"/>
</dbReference>
<dbReference type="PROSITE" id="PS51177">
    <property type="entry name" value="LUMAZINE_BIND"/>
    <property type="match status" value="2"/>
</dbReference>
<evidence type="ECO:0000256" key="4">
    <source>
        <dbReference type="ARBA" id="ARBA00011233"/>
    </source>
</evidence>
<comment type="catalytic activity">
    <reaction evidence="1">
        <text>2 6,7-dimethyl-8-(1-D-ribityl)lumazine + H(+) = 5-amino-6-(D-ribitylamino)uracil + riboflavin</text>
        <dbReference type="Rhea" id="RHEA:20772"/>
        <dbReference type="ChEBI" id="CHEBI:15378"/>
        <dbReference type="ChEBI" id="CHEBI:15934"/>
        <dbReference type="ChEBI" id="CHEBI:57986"/>
        <dbReference type="ChEBI" id="CHEBI:58201"/>
        <dbReference type="EC" id="2.5.1.9"/>
    </reaction>
</comment>
<comment type="function">
    <text evidence="2">Catalyzes the dismutation of two molecules of 6,7-dimethyl-8-ribityllumazine, resulting in the formation of riboflavin and 5-amino-6-(D-ribitylamino)uracil.</text>
</comment>